<comment type="caution">
    <text evidence="4">The sequence shown here is derived from an EMBL/GenBank/DDBJ whole genome shotgun (WGS) entry which is preliminary data.</text>
</comment>
<feature type="compositionally biased region" description="Basic and acidic residues" evidence="2">
    <location>
        <begin position="189"/>
        <end position="200"/>
    </location>
</feature>
<accession>A0ABP0F2S3</accession>
<proteinExistence type="predicted"/>
<feature type="region of interest" description="Disordered" evidence="2">
    <location>
        <begin position="702"/>
        <end position="789"/>
    </location>
</feature>
<keyword evidence="1" id="KW-0175">Coiled coil</keyword>
<feature type="compositionally biased region" description="Basic and acidic residues" evidence="2">
    <location>
        <begin position="707"/>
        <end position="749"/>
    </location>
</feature>
<feature type="region of interest" description="Disordered" evidence="2">
    <location>
        <begin position="341"/>
        <end position="379"/>
    </location>
</feature>
<feature type="compositionally biased region" description="Basic and acidic residues" evidence="2">
    <location>
        <begin position="834"/>
        <end position="843"/>
    </location>
</feature>
<evidence type="ECO:0000256" key="3">
    <source>
        <dbReference type="SAM" id="Phobius"/>
    </source>
</evidence>
<feature type="region of interest" description="Disordered" evidence="2">
    <location>
        <begin position="803"/>
        <end position="885"/>
    </location>
</feature>
<feature type="compositionally biased region" description="Low complexity" evidence="2">
    <location>
        <begin position="820"/>
        <end position="829"/>
    </location>
</feature>
<gene>
    <name evidence="4" type="ORF">CVLEPA_LOCUS3742</name>
</gene>
<dbReference type="Proteomes" id="UP001642483">
    <property type="component" value="Unassembled WGS sequence"/>
</dbReference>
<reference evidence="4 5" key="1">
    <citation type="submission" date="2024-02" db="EMBL/GenBank/DDBJ databases">
        <authorList>
            <person name="Daric V."/>
            <person name="Darras S."/>
        </authorList>
    </citation>
    <scope>NUCLEOTIDE SEQUENCE [LARGE SCALE GENOMIC DNA]</scope>
</reference>
<evidence type="ECO:0000313" key="4">
    <source>
        <dbReference type="EMBL" id="CAK8674021.1"/>
    </source>
</evidence>
<organism evidence="4 5">
    <name type="scientific">Clavelina lepadiformis</name>
    <name type="common">Light-bulb sea squirt</name>
    <name type="synonym">Ascidia lepadiformis</name>
    <dbReference type="NCBI Taxonomy" id="159417"/>
    <lineage>
        <taxon>Eukaryota</taxon>
        <taxon>Metazoa</taxon>
        <taxon>Chordata</taxon>
        <taxon>Tunicata</taxon>
        <taxon>Ascidiacea</taxon>
        <taxon>Aplousobranchia</taxon>
        <taxon>Clavelinidae</taxon>
        <taxon>Clavelina</taxon>
    </lineage>
</organism>
<feature type="coiled-coil region" evidence="1">
    <location>
        <begin position="483"/>
        <end position="538"/>
    </location>
</feature>
<feature type="region of interest" description="Disordered" evidence="2">
    <location>
        <begin position="168"/>
        <end position="200"/>
    </location>
</feature>
<dbReference type="EMBL" id="CAWYQH010000002">
    <property type="protein sequence ID" value="CAK8674021.1"/>
    <property type="molecule type" value="Genomic_DNA"/>
</dbReference>
<feature type="compositionally biased region" description="Low complexity" evidence="2">
    <location>
        <begin position="859"/>
        <end position="874"/>
    </location>
</feature>
<sequence>MPVPTEKRGCFVQQRYLRVNYRKINRFLVALANFPDCIQVLRNAIIVANQTITLYCFLVALLVRKKLDIRFEKNKDALETEKETQLPGQVYAITNTVLENEKNMNTPGDVRGHDSAFTGMYETDSNYRWRKVRGNLDLFVMERNERHLTSLQWKWQKMSKTRRRTPVYEGYYNSPSPNDDAYKNMPESARTRSRAESRQRMREELDSYFYDRWKTVDDRQQSANKSSAEGNVPVVSREALKHASVPHGDIKHHFENDTQYPGSNHYPGVDTSKWSRHGYIPNQHYLPSMNSPYPNVYSNEIIPGQQPPYSIPRRKPGPNHHDNYPQSFGFTPRREFPDQGMGLSPLEQKSRGDTYNPFGTNNGKKSDEHGHYWTPRSRNQLFSPEDVGYPNYGYSPDYHNSGRNYQSPFSDHPDFQGQQYNYPSMNSSSMRTPYEYGRNNNDPWMKKNMAAYDPTLKGFYEEMRLEGNKKLNEETTVRLLNEQKEMEADLHKLQQILQEEMQKHKESEGVNEKLNAKIENLESQIAELNSRLSDNHAVLEENEAERRNVKNGIEGPVNSGLHHNRPLFILSDPDHGATAALAQGRCPYHDEDNQDYNPLHSCEIMHYQSPFDTSQRFSHSTYSETPPSCVVHIDPLDITQKQQKELKADLEKQMAQLKEELKRQLEEQIPKTAENSESVIDVRVTLLEKQIEEMNKKIQRAESIIQKTEKEKRTKHEKESTNSPAEAKKDPDDKSDTNQNKIDETDLTKNLKLHKLSPKLPPSLSPKISPTAHLKISPGPNTPALQHNDDCGSRLKVSCYQSSSSSLGKQKEDFKMETFSSSKTQKSSKMTIDSIKKDVDKNKKNPLKWSSTGDSKTKLTSVSAVSETSSLSGSKTTRFSEEPKQVKEVEREMTVTTMDSEMTQTNEEFSRIQSRTSNWASTSGGWANGRRSLLYGLGTNWCVCPKQIWKHLGDDTDDEPITRRKCISVIMGTILAILLFAIIVGLIIGLANMEGPTESPIRFVVIPSELDLEDESNAAEGN</sequence>
<keyword evidence="5" id="KW-1185">Reference proteome</keyword>
<feature type="transmembrane region" description="Helical" evidence="3">
    <location>
        <begin position="969"/>
        <end position="991"/>
    </location>
</feature>
<keyword evidence="3" id="KW-1133">Transmembrane helix</keyword>
<protein>
    <submittedName>
        <fullName evidence="4">Uncharacterized protein</fullName>
    </submittedName>
</protein>
<name>A0ABP0F2S3_CLALP</name>
<evidence type="ECO:0000256" key="1">
    <source>
        <dbReference type="SAM" id="Coils"/>
    </source>
</evidence>
<keyword evidence="3" id="KW-0472">Membrane</keyword>
<keyword evidence="3" id="KW-0812">Transmembrane</keyword>
<evidence type="ECO:0000256" key="2">
    <source>
        <dbReference type="SAM" id="MobiDB-lite"/>
    </source>
</evidence>
<evidence type="ECO:0000313" key="5">
    <source>
        <dbReference type="Proteomes" id="UP001642483"/>
    </source>
</evidence>